<evidence type="ECO:0000256" key="1">
    <source>
        <dbReference type="SAM" id="Phobius"/>
    </source>
</evidence>
<feature type="transmembrane region" description="Helical" evidence="1">
    <location>
        <begin position="225"/>
        <end position="246"/>
    </location>
</feature>
<organism evidence="2 3">
    <name type="scientific">Mycoplasma todarodis</name>
    <dbReference type="NCBI Taxonomy" id="1937191"/>
    <lineage>
        <taxon>Bacteria</taxon>
        <taxon>Bacillati</taxon>
        <taxon>Mycoplasmatota</taxon>
        <taxon>Mollicutes</taxon>
        <taxon>Mycoplasmataceae</taxon>
        <taxon>Mycoplasma</taxon>
    </lineage>
</organism>
<name>A0A4R0XS15_9MOLU</name>
<feature type="transmembrane region" description="Helical" evidence="1">
    <location>
        <begin position="258"/>
        <end position="280"/>
    </location>
</feature>
<gene>
    <name evidence="2" type="ORF">C4B25_00960</name>
</gene>
<accession>A0A4R0XS15</accession>
<feature type="transmembrane region" description="Helical" evidence="1">
    <location>
        <begin position="135"/>
        <end position="158"/>
    </location>
</feature>
<keyword evidence="1" id="KW-1133">Transmembrane helix</keyword>
<keyword evidence="3" id="KW-1185">Reference proteome</keyword>
<keyword evidence="1" id="KW-0812">Transmembrane</keyword>
<evidence type="ECO:0000313" key="3">
    <source>
        <dbReference type="Proteomes" id="UP000291072"/>
    </source>
</evidence>
<proteinExistence type="predicted"/>
<dbReference type="AlphaFoldDB" id="A0A4R0XS15"/>
<dbReference type="EMBL" id="PSZP01000004">
    <property type="protein sequence ID" value="TCG11665.1"/>
    <property type="molecule type" value="Genomic_DNA"/>
</dbReference>
<keyword evidence="1" id="KW-0472">Membrane</keyword>
<reference evidence="2 3" key="1">
    <citation type="submission" date="2018-02" db="EMBL/GenBank/DDBJ databases">
        <title>Mycoplasma marinum and Mycoplasma todarodis sp. nov., moderately halophilic and psychrotolerant mycoplasmas isolated from cephalopods.</title>
        <authorList>
            <person name="Viver T."/>
        </authorList>
    </citation>
    <scope>NUCLEOTIDE SEQUENCE [LARGE SCALE GENOMIC DNA]</scope>
    <source>
        <strain evidence="2 3">5H</strain>
    </source>
</reference>
<feature type="transmembrane region" description="Helical" evidence="1">
    <location>
        <begin position="316"/>
        <end position="334"/>
    </location>
</feature>
<feature type="transmembrane region" description="Helical" evidence="1">
    <location>
        <begin position="183"/>
        <end position="213"/>
    </location>
</feature>
<comment type="caution">
    <text evidence="2">The sequence shown here is derived from an EMBL/GenBank/DDBJ whole genome shotgun (WGS) entry which is preliminary data.</text>
</comment>
<feature type="transmembrane region" description="Helical" evidence="1">
    <location>
        <begin position="37"/>
        <end position="57"/>
    </location>
</feature>
<feature type="transmembrane region" description="Helical" evidence="1">
    <location>
        <begin position="292"/>
        <end position="310"/>
    </location>
</feature>
<protein>
    <submittedName>
        <fullName evidence="2">Uncharacterized protein</fullName>
    </submittedName>
</protein>
<evidence type="ECO:0000313" key="2">
    <source>
        <dbReference type="EMBL" id="TCG11665.1"/>
    </source>
</evidence>
<dbReference type="Proteomes" id="UP000291072">
    <property type="component" value="Unassembled WGS sequence"/>
</dbReference>
<sequence>MENKTTPQTRSHGKNEYIRELKVASSSFKSQFSLSKLLVAAVLIVLILLGPIILITTNNIEEHQIKKIQLIVGKISPENKALIEKSLPFPLDASKITDANIHQLIEFLETHKGLAPIFEKMGVTKELLQRATISGLSFASLAQVFSTAILYALGWGIFSALKDKNMIDKNRVMYMNFSKHSVLFWKILAETAMFIFIVIVADGLGMLLVSTIGKGEISHDLIKQLSIQLIAITIFYFFIQIGMRLIVSKIQSKSIKGIVLAIWLLSTAFLYIVLSIVFGVKPETTKIIIDNKYLFAFLPIANIVVLPLVLYGTLPLWTVVPFIIYSIIPIIIVWKGLTSSVKNYLCS</sequence>